<evidence type="ECO:0000313" key="8">
    <source>
        <dbReference type="EMBL" id="KAF2638392.1"/>
    </source>
</evidence>
<name>A0A6A6RTQ2_9PLEO</name>
<gene>
    <name evidence="8" type="ORF">P280DRAFT_509122</name>
</gene>
<dbReference type="GO" id="GO:0016705">
    <property type="term" value="F:oxidoreductase activity, acting on paired donors, with incorporation or reduction of molecular oxygen"/>
    <property type="evidence" value="ECO:0007669"/>
    <property type="project" value="InterPro"/>
</dbReference>
<evidence type="ECO:0000256" key="2">
    <source>
        <dbReference type="ARBA" id="ARBA00010617"/>
    </source>
</evidence>
<sequence length="522" mass="59343">MIQDFSTLLALSIFVVALLPIVYHFYDPKGFRKYPTQNWLSGISYLGYCWEVARNHEHFHSHRLHEAHKRYPVMRVGPNWLSFTKAQAAKDIYGYTSSCSKAAIYDSLSGGGRHLVNITEKSIHSGRRRMMAAAYAPRHSEKWEKGIAESMANLLLHMDERCTGPLNDSHDASLGELGFEAMYWSNLYTYEVIIKIGLSQDMGWLKAGNDLVEITNPDGTTKTISAIQCLHAGSRASAVLVWDTQRFPLYKHIAMRLSKSYAEHVKQAADWRTLVTRMARERTVRFEAGEALDDLFEPMMVGKGGEKPDIHDRDRIAEVDQMINGGGDGPAISLTCTLYHLIKNPAALGRLREELDDALGHSDGTAPWSKVRNLEYLKACIDESMRLLPPVATDLLRKTAPEGLKVDTEMVPGNTIVSVSAYSAHRDPDVFDDPETFRPERWLIRGEDKLKEMRAVYIPFSLGTRACIGRNITTVLQTIFLSTLIKRYEFALPNPDWEMEFEEYFNLWPIQLPLRIWRRATT</sequence>
<evidence type="ECO:0000256" key="7">
    <source>
        <dbReference type="SAM" id="Phobius"/>
    </source>
</evidence>
<dbReference type="InterPro" id="IPR002403">
    <property type="entry name" value="Cyt_P450_E_grp-IV"/>
</dbReference>
<feature type="binding site" description="axial binding residue" evidence="5">
    <location>
        <position position="467"/>
    </location>
    <ligand>
        <name>heme</name>
        <dbReference type="ChEBI" id="CHEBI:30413"/>
    </ligand>
    <ligandPart>
        <name>Fe</name>
        <dbReference type="ChEBI" id="CHEBI:18248"/>
    </ligandPart>
</feature>
<dbReference type="PANTHER" id="PTHR24305">
    <property type="entry name" value="CYTOCHROME P450"/>
    <property type="match status" value="1"/>
</dbReference>
<dbReference type="InterPro" id="IPR050121">
    <property type="entry name" value="Cytochrome_P450_monoxygenase"/>
</dbReference>
<evidence type="ECO:0000256" key="5">
    <source>
        <dbReference type="PIRSR" id="PIRSR602403-1"/>
    </source>
</evidence>
<dbReference type="AlphaFoldDB" id="A0A6A6RTQ2"/>
<keyword evidence="5 6" id="KW-0349">Heme</keyword>
<keyword evidence="7" id="KW-0472">Membrane</keyword>
<dbReference type="PROSITE" id="PS00086">
    <property type="entry name" value="CYTOCHROME_P450"/>
    <property type="match status" value="1"/>
</dbReference>
<keyword evidence="9" id="KW-1185">Reference proteome</keyword>
<dbReference type="Gene3D" id="1.10.630.10">
    <property type="entry name" value="Cytochrome P450"/>
    <property type="match status" value="1"/>
</dbReference>
<keyword evidence="7" id="KW-0812">Transmembrane</keyword>
<dbReference type="PRINTS" id="PR00465">
    <property type="entry name" value="EP450IV"/>
</dbReference>
<reference evidence="8" key="1">
    <citation type="journal article" date="2020" name="Stud. Mycol.">
        <title>101 Dothideomycetes genomes: a test case for predicting lifestyles and emergence of pathogens.</title>
        <authorList>
            <person name="Haridas S."/>
            <person name="Albert R."/>
            <person name="Binder M."/>
            <person name="Bloem J."/>
            <person name="Labutti K."/>
            <person name="Salamov A."/>
            <person name="Andreopoulos B."/>
            <person name="Baker S."/>
            <person name="Barry K."/>
            <person name="Bills G."/>
            <person name="Bluhm B."/>
            <person name="Cannon C."/>
            <person name="Castanera R."/>
            <person name="Culley D."/>
            <person name="Daum C."/>
            <person name="Ezra D."/>
            <person name="Gonzalez J."/>
            <person name="Henrissat B."/>
            <person name="Kuo A."/>
            <person name="Liang C."/>
            <person name="Lipzen A."/>
            <person name="Lutzoni F."/>
            <person name="Magnuson J."/>
            <person name="Mondo S."/>
            <person name="Nolan M."/>
            <person name="Ohm R."/>
            <person name="Pangilinan J."/>
            <person name="Park H.-J."/>
            <person name="Ramirez L."/>
            <person name="Alfaro M."/>
            <person name="Sun H."/>
            <person name="Tritt A."/>
            <person name="Yoshinaga Y."/>
            <person name="Zwiers L.-H."/>
            <person name="Turgeon B."/>
            <person name="Goodwin S."/>
            <person name="Spatafora J."/>
            <person name="Crous P."/>
            <person name="Grigoriev I."/>
        </authorList>
    </citation>
    <scope>NUCLEOTIDE SEQUENCE</scope>
    <source>
        <strain evidence="8">CBS 473.64</strain>
    </source>
</reference>
<keyword evidence="3 5" id="KW-0479">Metal-binding</keyword>
<dbReference type="InterPro" id="IPR036396">
    <property type="entry name" value="Cyt_P450_sf"/>
</dbReference>
<proteinExistence type="inferred from homology"/>
<evidence type="ECO:0000256" key="4">
    <source>
        <dbReference type="ARBA" id="ARBA00023004"/>
    </source>
</evidence>
<protein>
    <submittedName>
        <fullName evidence="8">Cytochrome P450 CYP5280A1P</fullName>
    </submittedName>
</protein>
<dbReference type="GO" id="GO:0005506">
    <property type="term" value="F:iron ion binding"/>
    <property type="evidence" value="ECO:0007669"/>
    <property type="project" value="InterPro"/>
</dbReference>
<organism evidence="8 9">
    <name type="scientific">Massarina eburnea CBS 473.64</name>
    <dbReference type="NCBI Taxonomy" id="1395130"/>
    <lineage>
        <taxon>Eukaryota</taxon>
        <taxon>Fungi</taxon>
        <taxon>Dikarya</taxon>
        <taxon>Ascomycota</taxon>
        <taxon>Pezizomycotina</taxon>
        <taxon>Dothideomycetes</taxon>
        <taxon>Pleosporomycetidae</taxon>
        <taxon>Pleosporales</taxon>
        <taxon>Massarineae</taxon>
        <taxon>Massarinaceae</taxon>
        <taxon>Massarina</taxon>
    </lineage>
</organism>
<keyword evidence="7" id="KW-1133">Transmembrane helix</keyword>
<evidence type="ECO:0000256" key="3">
    <source>
        <dbReference type="ARBA" id="ARBA00022723"/>
    </source>
</evidence>
<dbReference type="GO" id="GO:0020037">
    <property type="term" value="F:heme binding"/>
    <property type="evidence" value="ECO:0007669"/>
    <property type="project" value="InterPro"/>
</dbReference>
<dbReference type="GO" id="GO:0004497">
    <property type="term" value="F:monooxygenase activity"/>
    <property type="evidence" value="ECO:0007669"/>
    <property type="project" value="UniProtKB-KW"/>
</dbReference>
<dbReference type="Pfam" id="PF00067">
    <property type="entry name" value="p450"/>
    <property type="match status" value="1"/>
</dbReference>
<dbReference type="SUPFAM" id="SSF48264">
    <property type="entry name" value="Cytochrome P450"/>
    <property type="match status" value="1"/>
</dbReference>
<keyword evidence="6" id="KW-0560">Oxidoreductase</keyword>
<comment type="cofactor">
    <cofactor evidence="1 5">
        <name>heme</name>
        <dbReference type="ChEBI" id="CHEBI:30413"/>
    </cofactor>
</comment>
<feature type="transmembrane region" description="Helical" evidence="7">
    <location>
        <begin position="7"/>
        <end position="26"/>
    </location>
</feature>
<dbReference type="InterPro" id="IPR001128">
    <property type="entry name" value="Cyt_P450"/>
</dbReference>
<dbReference type="PANTHER" id="PTHR24305:SF172">
    <property type="entry name" value="P450, PUTATIVE (EUROFUNG)-RELATED"/>
    <property type="match status" value="1"/>
</dbReference>
<accession>A0A6A6RTQ2</accession>
<dbReference type="OrthoDB" id="2789670at2759"/>
<evidence type="ECO:0000313" key="9">
    <source>
        <dbReference type="Proteomes" id="UP000799753"/>
    </source>
</evidence>
<dbReference type="InterPro" id="IPR017972">
    <property type="entry name" value="Cyt_P450_CS"/>
</dbReference>
<evidence type="ECO:0000256" key="1">
    <source>
        <dbReference type="ARBA" id="ARBA00001971"/>
    </source>
</evidence>
<keyword evidence="4 5" id="KW-0408">Iron</keyword>
<comment type="similarity">
    <text evidence="2 6">Belongs to the cytochrome P450 family.</text>
</comment>
<dbReference type="EMBL" id="MU006790">
    <property type="protein sequence ID" value="KAF2638392.1"/>
    <property type="molecule type" value="Genomic_DNA"/>
</dbReference>
<evidence type="ECO:0000256" key="6">
    <source>
        <dbReference type="RuleBase" id="RU000461"/>
    </source>
</evidence>
<dbReference type="Proteomes" id="UP000799753">
    <property type="component" value="Unassembled WGS sequence"/>
</dbReference>
<keyword evidence="6" id="KW-0503">Monooxygenase</keyword>